<keyword evidence="2" id="KW-1185">Reference proteome</keyword>
<dbReference type="EMBL" id="JABZEO010000002">
    <property type="protein sequence ID" value="NVZ08300.1"/>
    <property type="molecule type" value="Genomic_DNA"/>
</dbReference>
<sequence length="72" mass="7774">MLYQLSYIGEGAANSIRSDRAYQALGGVAASLQTKWSINICDVIYLLFIGFVEAGIPLGVPAPDQVRAWTRG</sequence>
<gene>
    <name evidence="1" type="ORF">HW932_03395</name>
</gene>
<reference evidence="1 2" key="1">
    <citation type="submission" date="2020-06" db="EMBL/GenBank/DDBJ databases">
        <title>Whole-genome sequence of Allochromatium humboldtianum DSM 21881, type strain.</title>
        <authorList>
            <person name="Kyndt J.A."/>
            <person name="Meyer T.E."/>
        </authorList>
    </citation>
    <scope>NUCLEOTIDE SEQUENCE [LARGE SCALE GENOMIC DNA]</scope>
    <source>
        <strain evidence="1 2">DSM 21881</strain>
    </source>
</reference>
<organism evidence="1 2">
    <name type="scientific">Allochromatium humboldtianum</name>
    <dbReference type="NCBI Taxonomy" id="504901"/>
    <lineage>
        <taxon>Bacteria</taxon>
        <taxon>Pseudomonadati</taxon>
        <taxon>Pseudomonadota</taxon>
        <taxon>Gammaproteobacteria</taxon>
        <taxon>Chromatiales</taxon>
        <taxon>Chromatiaceae</taxon>
        <taxon>Allochromatium</taxon>
    </lineage>
</organism>
<dbReference type="RefSeq" id="WP_176975088.1">
    <property type="nucleotide sequence ID" value="NZ_JABZEO010000002.1"/>
</dbReference>
<comment type="caution">
    <text evidence="1">The sequence shown here is derived from an EMBL/GenBank/DDBJ whole genome shotgun (WGS) entry which is preliminary data.</text>
</comment>
<evidence type="ECO:0000313" key="2">
    <source>
        <dbReference type="Proteomes" id="UP000592294"/>
    </source>
</evidence>
<evidence type="ECO:0000313" key="1">
    <source>
        <dbReference type="EMBL" id="NVZ08300.1"/>
    </source>
</evidence>
<proteinExistence type="predicted"/>
<name>A0A850RBG4_9GAMM</name>
<dbReference type="AlphaFoldDB" id="A0A850RBG4"/>
<dbReference type="Proteomes" id="UP000592294">
    <property type="component" value="Unassembled WGS sequence"/>
</dbReference>
<accession>A0A850RBG4</accession>
<protein>
    <submittedName>
        <fullName evidence="1">Uncharacterized protein</fullName>
    </submittedName>
</protein>